<evidence type="ECO:0000256" key="1">
    <source>
        <dbReference type="SAM" id="MobiDB-lite"/>
    </source>
</evidence>
<feature type="compositionally biased region" description="Polar residues" evidence="1">
    <location>
        <begin position="132"/>
        <end position="142"/>
    </location>
</feature>
<name>A0A9P6MNX9_9FUNG</name>
<dbReference type="Proteomes" id="UP000703661">
    <property type="component" value="Unassembled WGS sequence"/>
</dbReference>
<feature type="compositionally biased region" description="Polar residues" evidence="1">
    <location>
        <begin position="252"/>
        <end position="263"/>
    </location>
</feature>
<feature type="compositionally biased region" description="Low complexity" evidence="1">
    <location>
        <begin position="77"/>
        <end position="108"/>
    </location>
</feature>
<sequence length="415" mass="43100">MISTTSTLSGFSSGMGSIQERVQRSSSRTGGIRSPSASVGTTAKPAVPSDLLNMNSPLSPSPSLAAAPTLPLPEPPGSVSGSSSSMAGPTHSTPPVSSSSSSATDLSSQNPSVPRHHEPDLPIPNRSKARARSQSQEATLISSKLGDLQLSHGANTPSPKSGASSTSSRDHSSVNSVGNNNGHTSKQMSLPIHTMYVLPEPPTGQVPAQPSRQASSSHPRQKSSGSSAALRPISSSMNNVASLGGGIARKPSATNTPAITASVSKRDSVVSPRLSALISLPPGPTTAMPLPPKSALPAPPTSALPKKPVGTDKKPEARKLKAGQVNSQAGFDVIIEEEDEDEDDSNENDDDDDDGEEYESHLQFEELEAAKAATEQELDPESTATTPTTATRPEYYATKERKVVEYIFPSEAFSV</sequence>
<feature type="compositionally biased region" description="Low complexity" evidence="1">
    <location>
        <begin position="1"/>
        <end position="17"/>
    </location>
</feature>
<accession>A0A9P6MNX9</accession>
<organism evidence="2 3">
    <name type="scientific">Entomortierella chlamydospora</name>
    <dbReference type="NCBI Taxonomy" id="101097"/>
    <lineage>
        <taxon>Eukaryota</taxon>
        <taxon>Fungi</taxon>
        <taxon>Fungi incertae sedis</taxon>
        <taxon>Mucoromycota</taxon>
        <taxon>Mortierellomycotina</taxon>
        <taxon>Mortierellomycetes</taxon>
        <taxon>Mortierellales</taxon>
        <taxon>Mortierellaceae</taxon>
        <taxon>Entomortierella</taxon>
    </lineage>
</organism>
<comment type="caution">
    <text evidence="2">The sequence shown here is derived from an EMBL/GenBank/DDBJ whole genome shotgun (WGS) entry which is preliminary data.</text>
</comment>
<feature type="region of interest" description="Disordered" evidence="1">
    <location>
        <begin position="1"/>
        <end position="397"/>
    </location>
</feature>
<dbReference type="OrthoDB" id="185175at2759"/>
<evidence type="ECO:0000313" key="2">
    <source>
        <dbReference type="EMBL" id="KAG0008023.1"/>
    </source>
</evidence>
<reference evidence="2" key="1">
    <citation type="journal article" date="2020" name="Fungal Divers.">
        <title>Resolving the Mortierellaceae phylogeny through synthesis of multi-gene phylogenetics and phylogenomics.</title>
        <authorList>
            <person name="Vandepol N."/>
            <person name="Liber J."/>
            <person name="Desiro A."/>
            <person name="Na H."/>
            <person name="Kennedy M."/>
            <person name="Barry K."/>
            <person name="Grigoriev I.V."/>
            <person name="Miller A.N."/>
            <person name="O'Donnell K."/>
            <person name="Stajich J.E."/>
            <person name="Bonito G."/>
        </authorList>
    </citation>
    <scope>NUCLEOTIDE SEQUENCE</scope>
    <source>
        <strain evidence="2">NRRL 2769</strain>
    </source>
</reference>
<feature type="compositionally biased region" description="Polar residues" evidence="1">
    <location>
        <begin position="24"/>
        <end position="41"/>
    </location>
</feature>
<feature type="compositionally biased region" description="Acidic residues" evidence="1">
    <location>
        <begin position="334"/>
        <end position="357"/>
    </location>
</feature>
<proteinExistence type="predicted"/>
<feature type="compositionally biased region" description="Low complexity" evidence="1">
    <location>
        <begin position="156"/>
        <end position="182"/>
    </location>
</feature>
<protein>
    <submittedName>
        <fullName evidence="2">Uncharacterized protein</fullName>
    </submittedName>
</protein>
<gene>
    <name evidence="2" type="ORF">BGZ80_003944</name>
</gene>
<feature type="compositionally biased region" description="Low complexity" evidence="1">
    <location>
        <begin position="48"/>
        <end position="69"/>
    </location>
</feature>
<dbReference type="EMBL" id="JAAAID010002078">
    <property type="protein sequence ID" value="KAG0008023.1"/>
    <property type="molecule type" value="Genomic_DNA"/>
</dbReference>
<evidence type="ECO:0000313" key="3">
    <source>
        <dbReference type="Proteomes" id="UP000703661"/>
    </source>
</evidence>
<dbReference type="AlphaFoldDB" id="A0A9P6MNX9"/>
<feature type="compositionally biased region" description="Pro residues" evidence="1">
    <location>
        <begin position="281"/>
        <end position="302"/>
    </location>
</feature>
<feature type="compositionally biased region" description="Basic and acidic residues" evidence="1">
    <location>
        <begin position="309"/>
        <end position="319"/>
    </location>
</feature>
<feature type="compositionally biased region" description="Low complexity" evidence="1">
    <location>
        <begin position="381"/>
        <end position="396"/>
    </location>
</feature>
<keyword evidence="3" id="KW-1185">Reference proteome</keyword>
<feature type="compositionally biased region" description="Polar residues" evidence="1">
    <location>
        <begin position="206"/>
        <end position="241"/>
    </location>
</feature>